<evidence type="ECO:0000256" key="1">
    <source>
        <dbReference type="SAM" id="SignalP"/>
    </source>
</evidence>
<accession>A0ABY0ILC0</accession>
<dbReference type="Pfam" id="PF08750">
    <property type="entry name" value="CNP1"/>
    <property type="match status" value="1"/>
</dbReference>
<sequence>MFVKYSKLCSLLAALGLCLSQQVLADLPAILFPPQGTVYNFDDEFDKKPWQEVETQLPPAPREETLIPFYVSPTAQGVFSVDGATISVGSDGVVRYVLVVVAQGGARNVSYEGLRCDTRERRLYAFGRPDGSWSKARSNQWGLVENKMVNRHHAALSREYFCPGGVAIRTAQEGVAALKAGGHPDVPR</sequence>
<dbReference type="Proteomes" id="UP000292136">
    <property type="component" value="Unassembled WGS sequence"/>
</dbReference>
<evidence type="ECO:0000259" key="2">
    <source>
        <dbReference type="Pfam" id="PF08750"/>
    </source>
</evidence>
<feature type="chain" id="PRO_5046052707" evidence="1">
    <location>
        <begin position="26"/>
        <end position="188"/>
    </location>
</feature>
<proteinExistence type="predicted"/>
<dbReference type="EMBL" id="SHKM01000002">
    <property type="protein sequence ID" value="RZT75977.1"/>
    <property type="molecule type" value="Genomic_DNA"/>
</dbReference>
<gene>
    <name evidence="3" type="ORF">EV678_1845</name>
</gene>
<protein>
    <submittedName>
        <fullName evidence="3">CNP1-like family protein</fullName>
    </submittedName>
</protein>
<name>A0ABY0ILC0_9RHOO</name>
<keyword evidence="4" id="KW-1185">Reference proteome</keyword>
<keyword evidence="1" id="KW-0732">Signal</keyword>
<comment type="caution">
    <text evidence="3">The sequence shown here is derived from an EMBL/GenBank/DDBJ whole genome shotgun (WGS) entry which is preliminary data.</text>
</comment>
<feature type="signal peptide" evidence="1">
    <location>
        <begin position="1"/>
        <end position="25"/>
    </location>
</feature>
<evidence type="ECO:0000313" key="3">
    <source>
        <dbReference type="EMBL" id="RZT75977.1"/>
    </source>
</evidence>
<evidence type="ECO:0000313" key="4">
    <source>
        <dbReference type="Proteomes" id="UP000292136"/>
    </source>
</evidence>
<dbReference type="InterPro" id="IPR014861">
    <property type="entry name" value="CNP1-like_dom"/>
</dbReference>
<reference evidence="3 4" key="1">
    <citation type="submission" date="2019-02" db="EMBL/GenBank/DDBJ databases">
        <title>Genomic Encyclopedia of Type Strains, Phase IV (KMG-IV): sequencing the most valuable type-strain genomes for metagenomic binning, comparative biology and taxonomic classification.</title>
        <authorList>
            <person name="Goeker M."/>
        </authorList>
    </citation>
    <scope>NUCLEOTIDE SEQUENCE [LARGE SCALE GENOMIC DNA]</scope>
    <source>
        <strain evidence="3 4">DSM 21223</strain>
    </source>
</reference>
<feature type="domain" description="CNP1-like uncharacterised" evidence="2">
    <location>
        <begin position="46"/>
        <end position="179"/>
    </location>
</feature>
<organism evidence="3 4">
    <name type="scientific">Azospira oryzae</name>
    <dbReference type="NCBI Taxonomy" id="146939"/>
    <lineage>
        <taxon>Bacteria</taxon>
        <taxon>Pseudomonadati</taxon>
        <taxon>Pseudomonadota</taxon>
        <taxon>Betaproteobacteria</taxon>
        <taxon>Rhodocyclales</taxon>
        <taxon>Rhodocyclaceae</taxon>
        <taxon>Azospira</taxon>
    </lineage>
</organism>